<sequence>MTIQSYPPGISLLDRQTVMLPYLAKNQRTDLGRLSTMWNGLVRHNLVTTHSKDDRPSNRNIRLTTP</sequence>
<proteinExistence type="predicted"/>
<name>A0A2S8F8J1_9BACT</name>
<dbReference type="EMBL" id="PUHY01000016">
    <property type="protein sequence ID" value="PQO28471.1"/>
    <property type="molecule type" value="Genomic_DNA"/>
</dbReference>
<evidence type="ECO:0000313" key="2">
    <source>
        <dbReference type="Proteomes" id="UP000238322"/>
    </source>
</evidence>
<dbReference type="AlphaFoldDB" id="A0A2S8F8J1"/>
<comment type="caution">
    <text evidence="1">The sequence shown here is derived from an EMBL/GenBank/DDBJ whole genome shotgun (WGS) entry which is preliminary data.</text>
</comment>
<evidence type="ECO:0000313" key="1">
    <source>
        <dbReference type="EMBL" id="PQO28471.1"/>
    </source>
</evidence>
<protein>
    <submittedName>
        <fullName evidence="1">Uncharacterized protein</fullName>
    </submittedName>
</protein>
<reference evidence="1 2" key="1">
    <citation type="submission" date="2018-02" db="EMBL/GenBank/DDBJ databases">
        <title>Comparative genomes isolates from brazilian mangrove.</title>
        <authorList>
            <person name="Araujo J.E."/>
            <person name="Taketani R.G."/>
            <person name="Silva M.C.P."/>
            <person name="Loureco M.V."/>
            <person name="Andreote F.D."/>
        </authorList>
    </citation>
    <scope>NUCLEOTIDE SEQUENCE [LARGE SCALE GENOMIC DNA]</scope>
    <source>
        <strain evidence="1 2">Hex-1 MGV</strain>
    </source>
</reference>
<gene>
    <name evidence="1" type="ORF">C5Y83_28080</name>
</gene>
<organism evidence="1 2">
    <name type="scientific">Blastopirellula marina</name>
    <dbReference type="NCBI Taxonomy" id="124"/>
    <lineage>
        <taxon>Bacteria</taxon>
        <taxon>Pseudomonadati</taxon>
        <taxon>Planctomycetota</taxon>
        <taxon>Planctomycetia</taxon>
        <taxon>Pirellulales</taxon>
        <taxon>Pirellulaceae</taxon>
        <taxon>Blastopirellula</taxon>
    </lineage>
</organism>
<dbReference type="Proteomes" id="UP000238322">
    <property type="component" value="Unassembled WGS sequence"/>
</dbReference>
<accession>A0A2S8F8J1</accession>